<reference evidence="5" key="1">
    <citation type="submission" date="2018-02" db="EMBL/GenBank/DDBJ databases">
        <title>Genome sequencing of Solimonas sp. HR-BB.</title>
        <authorList>
            <person name="Lee Y."/>
            <person name="Jeon C.O."/>
        </authorList>
    </citation>
    <scope>NUCLEOTIDE SEQUENCE [LARGE SCALE GENOMIC DNA]</scope>
    <source>
        <strain evidence="5">HR-U</strain>
    </source>
</reference>
<dbReference type="EMBL" id="PTRA01000001">
    <property type="protein sequence ID" value="PQA58217.1"/>
    <property type="molecule type" value="Genomic_DNA"/>
</dbReference>
<dbReference type="InterPro" id="IPR013766">
    <property type="entry name" value="Thioredoxin_domain"/>
</dbReference>
<dbReference type="InterPro" id="IPR004879">
    <property type="entry name" value="Ssp411-like_TRX"/>
</dbReference>
<dbReference type="PROSITE" id="PS51352">
    <property type="entry name" value="THIOREDOXIN_2"/>
    <property type="match status" value="1"/>
</dbReference>
<feature type="domain" description="Thioredoxin" evidence="3">
    <location>
        <begin position="11"/>
        <end position="142"/>
    </location>
</feature>
<dbReference type="SUPFAM" id="SSF52833">
    <property type="entry name" value="Thioredoxin-like"/>
    <property type="match status" value="1"/>
</dbReference>
<feature type="signal peptide" evidence="2">
    <location>
        <begin position="1"/>
        <end position="21"/>
    </location>
</feature>
<protein>
    <submittedName>
        <fullName evidence="4">Thioredoxin</fullName>
    </submittedName>
</protein>
<dbReference type="PANTHER" id="PTHR15337">
    <property type="entry name" value="ANTERIOR GRADIENT PROTEIN-RELATED"/>
    <property type="match status" value="1"/>
</dbReference>
<evidence type="ECO:0000313" key="5">
    <source>
        <dbReference type="Proteomes" id="UP000239590"/>
    </source>
</evidence>
<dbReference type="Pfam" id="PF03190">
    <property type="entry name" value="Thioredox_DsbH"/>
    <property type="match status" value="1"/>
</dbReference>
<dbReference type="InterPro" id="IPR036249">
    <property type="entry name" value="Thioredoxin-like_sf"/>
</dbReference>
<dbReference type="OrthoDB" id="9811036at2"/>
<keyword evidence="1 2" id="KW-0732">Signal</keyword>
<gene>
    <name evidence="4" type="ORF">C5O19_00635</name>
</gene>
<keyword evidence="5" id="KW-1185">Reference proteome</keyword>
<sequence length="143" mass="16172">MKTLRLVVVLLLTGLTFQTNASDEPKKEGIQFFHGTWKQALAKAKAENKMIFLDAYTTWCGPCKWMQTKSFPNKLVGDLYNSKFINVKLDMEAGEGLKLIDRYPVEGFPTLFFIDYEGEVVLKEAGAKTPEQLIAFANEAIEQ</sequence>
<organism evidence="4 5">
    <name type="scientific">Siphonobacter curvatus</name>
    <dbReference type="NCBI Taxonomy" id="2094562"/>
    <lineage>
        <taxon>Bacteria</taxon>
        <taxon>Pseudomonadati</taxon>
        <taxon>Bacteroidota</taxon>
        <taxon>Cytophagia</taxon>
        <taxon>Cytophagales</taxon>
        <taxon>Cytophagaceae</taxon>
        <taxon>Siphonobacter</taxon>
    </lineage>
</organism>
<comment type="caution">
    <text evidence="4">The sequence shown here is derived from an EMBL/GenBank/DDBJ whole genome shotgun (WGS) entry which is preliminary data.</text>
</comment>
<evidence type="ECO:0000313" key="4">
    <source>
        <dbReference type="EMBL" id="PQA58217.1"/>
    </source>
</evidence>
<evidence type="ECO:0000256" key="2">
    <source>
        <dbReference type="SAM" id="SignalP"/>
    </source>
</evidence>
<dbReference type="CDD" id="cd02947">
    <property type="entry name" value="TRX_family"/>
    <property type="match status" value="1"/>
</dbReference>
<dbReference type="AlphaFoldDB" id="A0A2S7IKI2"/>
<feature type="chain" id="PRO_5015512144" evidence="2">
    <location>
        <begin position="22"/>
        <end position="143"/>
    </location>
</feature>
<dbReference type="RefSeq" id="WP_104709468.1">
    <property type="nucleotide sequence ID" value="NZ_PTRA01000001.1"/>
</dbReference>
<dbReference type="InterPro" id="IPR051099">
    <property type="entry name" value="AGR/TXD"/>
</dbReference>
<evidence type="ECO:0000256" key="1">
    <source>
        <dbReference type="ARBA" id="ARBA00022729"/>
    </source>
</evidence>
<evidence type="ECO:0000259" key="3">
    <source>
        <dbReference type="PROSITE" id="PS51352"/>
    </source>
</evidence>
<dbReference type="Proteomes" id="UP000239590">
    <property type="component" value="Unassembled WGS sequence"/>
</dbReference>
<name>A0A2S7IKI2_9BACT</name>
<accession>A0A2S7IKI2</accession>
<dbReference type="Gene3D" id="3.40.30.10">
    <property type="entry name" value="Glutaredoxin"/>
    <property type="match status" value="1"/>
</dbReference>
<proteinExistence type="predicted"/>
<dbReference type="PANTHER" id="PTHR15337:SF11">
    <property type="entry name" value="THIOREDOXIN DOMAIN-CONTAINING PROTEIN"/>
    <property type="match status" value="1"/>
</dbReference>